<dbReference type="PANTHER" id="PTHR10954">
    <property type="entry name" value="RIBONUCLEASE H2 SUBUNIT A"/>
    <property type="match status" value="1"/>
</dbReference>
<dbReference type="InterPro" id="IPR004649">
    <property type="entry name" value="RNase_H2_suA"/>
</dbReference>
<dbReference type="Pfam" id="PF01351">
    <property type="entry name" value="RNase_HII"/>
    <property type="match status" value="1"/>
</dbReference>
<accession>L1JAA8</accession>
<dbReference type="GO" id="GO:0032299">
    <property type="term" value="C:ribonuclease H2 complex"/>
    <property type="evidence" value="ECO:0007669"/>
    <property type="project" value="TreeGrafter"/>
</dbReference>
<dbReference type="EC" id="3.1.26.4" evidence="9"/>
<dbReference type="GO" id="GO:0006298">
    <property type="term" value="P:mismatch repair"/>
    <property type="evidence" value="ECO:0007669"/>
    <property type="project" value="TreeGrafter"/>
</dbReference>
<dbReference type="InterPro" id="IPR001352">
    <property type="entry name" value="RNase_HII/HIII"/>
</dbReference>
<reference evidence="13" key="2">
    <citation type="submission" date="2012-11" db="EMBL/GenBank/DDBJ databases">
        <authorList>
            <person name="Kuo A."/>
            <person name="Curtis B.A."/>
            <person name="Tanifuji G."/>
            <person name="Burki F."/>
            <person name="Gruber A."/>
            <person name="Irimia M."/>
            <person name="Maruyama S."/>
            <person name="Arias M.C."/>
            <person name="Ball S.G."/>
            <person name="Gile G.H."/>
            <person name="Hirakawa Y."/>
            <person name="Hopkins J.F."/>
            <person name="Rensing S.A."/>
            <person name="Schmutz J."/>
            <person name="Symeonidi A."/>
            <person name="Elias M."/>
            <person name="Eveleigh R.J."/>
            <person name="Herman E.K."/>
            <person name="Klute M.J."/>
            <person name="Nakayama T."/>
            <person name="Obornik M."/>
            <person name="Reyes-Prieto A."/>
            <person name="Armbrust E.V."/>
            <person name="Aves S.J."/>
            <person name="Beiko R.G."/>
            <person name="Coutinho P."/>
            <person name="Dacks J.B."/>
            <person name="Durnford D.G."/>
            <person name="Fast N.M."/>
            <person name="Green B.R."/>
            <person name="Grisdale C."/>
            <person name="Hempe F."/>
            <person name="Henrissat B."/>
            <person name="Hoppner M.P."/>
            <person name="Ishida K.-I."/>
            <person name="Kim E."/>
            <person name="Koreny L."/>
            <person name="Kroth P.G."/>
            <person name="Liu Y."/>
            <person name="Malik S.-B."/>
            <person name="Maier U.G."/>
            <person name="McRose D."/>
            <person name="Mock T."/>
            <person name="Neilson J.A."/>
            <person name="Onodera N.T."/>
            <person name="Poole A.M."/>
            <person name="Pritham E.J."/>
            <person name="Richards T.A."/>
            <person name="Rocap G."/>
            <person name="Roy S.W."/>
            <person name="Sarai C."/>
            <person name="Schaack S."/>
            <person name="Shirato S."/>
            <person name="Slamovits C.H."/>
            <person name="Spencer D.F."/>
            <person name="Suzuki S."/>
            <person name="Worden A.Z."/>
            <person name="Zauner S."/>
            <person name="Barry K."/>
            <person name="Bell C."/>
            <person name="Bharti A.K."/>
            <person name="Crow J.A."/>
            <person name="Grimwood J."/>
            <person name="Kramer R."/>
            <person name="Lindquist E."/>
            <person name="Lucas S."/>
            <person name="Salamov A."/>
            <person name="McFadden G.I."/>
            <person name="Lane C.E."/>
            <person name="Keeling P.J."/>
            <person name="Gray M.W."/>
            <person name="Grigoriev I.V."/>
            <person name="Archibald J.M."/>
        </authorList>
    </citation>
    <scope>NUCLEOTIDE SEQUENCE</scope>
    <source>
        <strain evidence="13">CCMP2712</strain>
    </source>
</reference>
<dbReference type="GO" id="GO:0043137">
    <property type="term" value="P:DNA replication, removal of RNA primer"/>
    <property type="evidence" value="ECO:0007669"/>
    <property type="project" value="TreeGrafter"/>
</dbReference>
<dbReference type="HOGENOM" id="CLU_036532_0_3_1"/>
<keyword evidence="13" id="KW-1185">Reference proteome</keyword>
<feature type="binding site" evidence="8">
    <location>
        <position position="5"/>
    </location>
    <ligand>
        <name>a divalent metal cation</name>
        <dbReference type="ChEBI" id="CHEBI:60240"/>
    </ligand>
</feature>
<evidence type="ECO:0000256" key="5">
    <source>
        <dbReference type="ARBA" id="ARBA00022723"/>
    </source>
</evidence>
<feature type="binding site" evidence="8">
    <location>
        <position position="4"/>
    </location>
    <ligand>
        <name>a divalent metal cation</name>
        <dbReference type="ChEBI" id="CHEBI:60240"/>
    </ligand>
</feature>
<evidence type="ECO:0000256" key="3">
    <source>
        <dbReference type="ARBA" id="ARBA00007058"/>
    </source>
</evidence>
<dbReference type="OMA" id="REECRFF"/>
<proteinExistence type="inferred from homology"/>
<dbReference type="Gene3D" id="3.30.420.10">
    <property type="entry name" value="Ribonuclease H-like superfamily/Ribonuclease H"/>
    <property type="match status" value="1"/>
</dbReference>
<evidence type="ECO:0000313" key="13">
    <source>
        <dbReference type="Proteomes" id="UP000011087"/>
    </source>
</evidence>
<dbReference type="eggNOG" id="KOG2299">
    <property type="taxonomic scope" value="Eukaryota"/>
</dbReference>
<dbReference type="InterPro" id="IPR036397">
    <property type="entry name" value="RNaseH_sf"/>
</dbReference>
<evidence type="ECO:0000313" key="12">
    <source>
        <dbReference type="EnsemblProtists" id="EKX45478"/>
    </source>
</evidence>
<evidence type="ECO:0000256" key="4">
    <source>
        <dbReference type="ARBA" id="ARBA00022722"/>
    </source>
</evidence>
<dbReference type="InterPro" id="IPR024567">
    <property type="entry name" value="RNase_HII/HIII_dom"/>
</dbReference>
<dbReference type="InterPro" id="IPR012337">
    <property type="entry name" value="RNaseH-like_sf"/>
</dbReference>
<reference evidence="12" key="3">
    <citation type="submission" date="2015-06" db="UniProtKB">
        <authorList>
            <consortium name="EnsemblProtists"/>
        </authorList>
    </citation>
    <scope>IDENTIFICATION</scope>
</reference>
<evidence type="ECO:0000256" key="6">
    <source>
        <dbReference type="ARBA" id="ARBA00022759"/>
    </source>
</evidence>
<evidence type="ECO:0000256" key="7">
    <source>
        <dbReference type="ARBA" id="ARBA00022801"/>
    </source>
</evidence>
<gene>
    <name evidence="11" type="primary">RNH2A</name>
    <name evidence="11" type="ORF">GUITHDRAFT_157855</name>
</gene>
<sequence>MGIDEAGRGPVIGPMVYGACIICSKRNNELKEMGFADSKTLTEEKREVLFERIKESNVLGWLVEVLSAKQLSGSMLQRAPYNLNAISHDTAIGMIRKVLAANFNLKKVFVDTVGDPERYESKLSSLFPSIEFAVRKKADSLFPVVSAASICAKVTRDRCVRDWQFKETGVSFSTDYGSGYPSEPQVFGYPDLVRFSWSTTKKIIETQGESFEWEADEMEEDQSQSKINGFFTTQAGWLQMF</sequence>
<evidence type="ECO:0000259" key="10">
    <source>
        <dbReference type="PROSITE" id="PS51975"/>
    </source>
</evidence>
<keyword evidence="5 8" id="KW-0479">Metal-binding</keyword>
<evidence type="ECO:0000256" key="9">
    <source>
        <dbReference type="RuleBase" id="RU003515"/>
    </source>
</evidence>
<dbReference type="EMBL" id="JH992999">
    <property type="protein sequence ID" value="EKX45478.1"/>
    <property type="molecule type" value="Genomic_DNA"/>
</dbReference>
<dbReference type="Proteomes" id="UP000011087">
    <property type="component" value="Unassembled WGS sequence"/>
</dbReference>
<comment type="similarity">
    <text evidence="3">Belongs to the RNase HII family. Eukaryotic subfamily.</text>
</comment>
<dbReference type="PANTHER" id="PTHR10954:SF7">
    <property type="entry name" value="RIBONUCLEASE H2 SUBUNIT A"/>
    <property type="match status" value="1"/>
</dbReference>
<dbReference type="EnsemblProtists" id="EKX45478">
    <property type="protein sequence ID" value="EKX45478"/>
    <property type="gene ID" value="GUITHDRAFT_157855"/>
</dbReference>
<comment type="function">
    <text evidence="9">Endonuclease that specifically degrades the RNA of RNA-DNA hybrids.</text>
</comment>
<comment type="catalytic activity">
    <reaction evidence="1 8 9">
        <text>Endonucleolytic cleavage to 5'-phosphomonoester.</text>
        <dbReference type="EC" id="3.1.26.4"/>
    </reaction>
</comment>
<dbReference type="FunFam" id="3.30.420.10:FF:000016">
    <property type="entry name" value="Ribonuclease"/>
    <property type="match status" value="1"/>
</dbReference>
<evidence type="ECO:0000256" key="8">
    <source>
        <dbReference type="PROSITE-ProRule" id="PRU01319"/>
    </source>
</evidence>
<comment type="cofactor">
    <cofactor evidence="2">
        <name>Mg(2+)</name>
        <dbReference type="ChEBI" id="CHEBI:18420"/>
    </cofactor>
</comment>
<organism evidence="11">
    <name type="scientific">Guillardia theta (strain CCMP2712)</name>
    <name type="common">Cryptophyte</name>
    <dbReference type="NCBI Taxonomy" id="905079"/>
    <lineage>
        <taxon>Eukaryota</taxon>
        <taxon>Cryptophyceae</taxon>
        <taxon>Pyrenomonadales</taxon>
        <taxon>Geminigeraceae</taxon>
        <taxon>Guillardia</taxon>
    </lineage>
</organism>
<dbReference type="Gene3D" id="1.10.10.460">
    <property type="entry name" value="Ribonuclease hii. Domain 2"/>
    <property type="match status" value="1"/>
</dbReference>
<dbReference type="GO" id="GO:0003723">
    <property type="term" value="F:RNA binding"/>
    <property type="evidence" value="ECO:0007669"/>
    <property type="project" value="UniProtKB-UniRule"/>
</dbReference>
<dbReference type="GO" id="GO:0046872">
    <property type="term" value="F:metal ion binding"/>
    <property type="evidence" value="ECO:0007669"/>
    <property type="project" value="UniProtKB-KW"/>
</dbReference>
<dbReference type="PROSITE" id="PS51975">
    <property type="entry name" value="RNASE_H_2"/>
    <property type="match status" value="1"/>
</dbReference>
<dbReference type="KEGG" id="gtt:GUITHDRAFT_157855"/>
<dbReference type="CDD" id="cd07181">
    <property type="entry name" value="RNase_HII_eukaryota_like"/>
    <property type="match status" value="1"/>
</dbReference>
<dbReference type="GeneID" id="17302036"/>
<dbReference type="GO" id="GO:0004523">
    <property type="term" value="F:RNA-DNA hybrid ribonuclease activity"/>
    <property type="evidence" value="ECO:0007669"/>
    <property type="project" value="UniProtKB-UniRule"/>
</dbReference>
<name>L1JAA8_GUITC</name>
<protein>
    <recommendedName>
        <fullName evidence="9">Ribonuclease</fullName>
        <ecNumber evidence="9">3.1.26.4</ecNumber>
    </recommendedName>
</protein>
<evidence type="ECO:0000313" key="11">
    <source>
        <dbReference type="EMBL" id="EKX45478.1"/>
    </source>
</evidence>
<dbReference type="PaxDb" id="55529-EKX45478"/>
<evidence type="ECO:0000256" key="2">
    <source>
        <dbReference type="ARBA" id="ARBA00001946"/>
    </source>
</evidence>
<dbReference type="NCBIfam" id="TIGR00729">
    <property type="entry name" value="ribonuclease HII"/>
    <property type="match status" value="1"/>
</dbReference>
<dbReference type="InterPro" id="IPR023160">
    <property type="entry name" value="RNase_HII_hlx-loop-hlx_cap_dom"/>
</dbReference>
<dbReference type="OrthoDB" id="7462577at2759"/>
<dbReference type="RefSeq" id="XP_005832458.1">
    <property type="nucleotide sequence ID" value="XM_005832401.1"/>
</dbReference>
<evidence type="ECO:0000256" key="1">
    <source>
        <dbReference type="ARBA" id="ARBA00000077"/>
    </source>
</evidence>
<dbReference type="STRING" id="905079.L1JAA8"/>
<reference evidence="11 13" key="1">
    <citation type="journal article" date="2012" name="Nature">
        <title>Algal genomes reveal evolutionary mosaicism and the fate of nucleomorphs.</title>
        <authorList>
            <consortium name="DOE Joint Genome Institute"/>
            <person name="Curtis B.A."/>
            <person name="Tanifuji G."/>
            <person name="Burki F."/>
            <person name="Gruber A."/>
            <person name="Irimia M."/>
            <person name="Maruyama S."/>
            <person name="Arias M.C."/>
            <person name="Ball S.G."/>
            <person name="Gile G.H."/>
            <person name="Hirakawa Y."/>
            <person name="Hopkins J.F."/>
            <person name="Kuo A."/>
            <person name="Rensing S.A."/>
            <person name="Schmutz J."/>
            <person name="Symeonidi A."/>
            <person name="Elias M."/>
            <person name="Eveleigh R.J."/>
            <person name="Herman E.K."/>
            <person name="Klute M.J."/>
            <person name="Nakayama T."/>
            <person name="Obornik M."/>
            <person name="Reyes-Prieto A."/>
            <person name="Armbrust E.V."/>
            <person name="Aves S.J."/>
            <person name="Beiko R.G."/>
            <person name="Coutinho P."/>
            <person name="Dacks J.B."/>
            <person name="Durnford D.G."/>
            <person name="Fast N.M."/>
            <person name="Green B.R."/>
            <person name="Grisdale C.J."/>
            <person name="Hempel F."/>
            <person name="Henrissat B."/>
            <person name="Hoppner M.P."/>
            <person name="Ishida K."/>
            <person name="Kim E."/>
            <person name="Koreny L."/>
            <person name="Kroth P.G."/>
            <person name="Liu Y."/>
            <person name="Malik S.B."/>
            <person name="Maier U.G."/>
            <person name="McRose D."/>
            <person name="Mock T."/>
            <person name="Neilson J.A."/>
            <person name="Onodera N.T."/>
            <person name="Poole A.M."/>
            <person name="Pritham E.J."/>
            <person name="Richards T.A."/>
            <person name="Rocap G."/>
            <person name="Roy S.W."/>
            <person name="Sarai C."/>
            <person name="Schaack S."/>
            <person name="Shirato S."/>
            <person name="Slamovits C.H."/>
            <person name="Spencer D.F."/>
            <person name="Suzuki S."/>
            <person name="Worden A.Z."/>
            <person name="Zauner S."/>
            <person name="Barry K."/>
            <person name="Bell C."/>
            <person name="Bharti A.K."/>
            <person name="Crow J.A."/>
            <person name="Grimwood J."/>
            <person name="Kramer R."/>
            <person name="Lindquist E."/>
            <person name="Lucas S."/>
            <person name="Salamov A."/>
            <person name="McFadden G.I."/>
            <person name="Lane C.E."/>
            <person name="Keeling P.J."/>
            <person name="Gray M.W."/>
            <person name="Grigoriev I.V."/>
            <person name="Archibald J.M."/>
        </authorList>
    </citation>
    <scope>NUCLEOTIDE SEQUENCE</scope>
    <source>
        <strain evidence="11 13">CCMP2712</strain>
    </source>
</reference>
<feature type="binding site" evidence="8">
    <location>
        <position position="111"/>
    </location>
    <ligand>
        <name>a divalent metal cation</name>
        <dbReference type="ChEBI" id="CHEBI:60240"/>
    </ligand>
</feature>
<keyword evidence="6 8" id="KW-0255">Endonuclease</keyword>
<keyword evidence="4 8" id="KW-0540">Nuclease</keyword>
<keyword evidence="7 8" id="KW-0378">Hydrolase</keyword>
<dbReference type="AlphaFoldDB" id="L1JAA8"/>
<dbReference type="SUPFAM" id="SSF53098">
    <property type="entry name" value="Ribonuclease H-like"/>
    <property type="match status" value="1"/>
</dbReference>
<feature type="domain" description="RNase H type-2" evidence="10">
    <location>
        <begin position="1"/>
        <end position="209"/>
    </location>
</feature>
<comment type="cofactor">
    <cofactor evidence="8">
        <name>Mn(2+)</name>
        <dbReference type="ChEBI" id="CHEBI:29035"/>
    </cofactor>
    <cofactor evidence="8">
        <name>Mg(2+)</name>
        <dbReference type="ChEBI" id="CHEBI:18420"/>
    </cofactor>
    <text evidence="8">Manganese or magnesium. Binds 1 divalent metal ion per monomer in the absence of substrate. May bind a second metal ion after substrate binding.</text>
</comment>